<dbReference type="InterPro" id="IPR057571">
    <property type="entry name" value="SDR_PhqE-like"/>
</dbReference>
<evidence type="ECO:0000313" key="5">
    <source>
        <dbReference type="Proteomes" id="UP000316270"/>
    </source>
</evidence>
<accession>A0A517LGF2</accession>
<dbReference type="PANTHER" id="PTHR43477">
    <property type="entry name" value="DIHYDROANTICAPSIN 7-DEHYDROGENASE"/>
    <property type="match status" value="1"/>
</dbReference>
<organism evidence="4 5">
    <name type="scientific">Venturia effusa</name>
    <dbReference type="NCBI Taxonomy" id="50376"/>
    <lineage>
        <taxon>Eukaryota</taxon>
        <taxon>Fungi</taxon>
        <taxon>Dikarya</taxon>
        <taxon>Ascomycota</taxon>
        <taxon>Pezizomycotina</taxon>
        <taxon>Dothideomycetes</taxon>
        <taxon>Pleosporomycetidae</taxon>
        <taxon>Venturiales</taxon>
        <taxon>Venturiaceae</taxon>
        <taxon>Venturia</taxon>
    </lineage>
</organism>
<evidence type="ECO:0000313" key="4">
    <source>
        <dbReference type="EMBL" id="QDS74721.1"/>
    </source>
</evidence>
<dbReference type="EMBL" id="CP042196">
    <property type="protein sequence ID" value="QDS74721.1"/>
    <property type="molecule type" value="Genomic_DNA"/>
</dbReference>
<dbReference type="PANTHER" id="PTHR43477:SF1">
    <property type="entry name" value="DIHYDROANTICAPSIN 7-DEHYDROGENASE"/>
    <property type="match status" value="1"/>
</dbReference>
<evidence type="ECO:0000256" key="3">
    <source>
        <dbReference type="ARBA" id="ARBA00023002"/>
    </source>
</evidence>
<keyword evidence="5" id="KW-1185">Reference proteome</keyword>
<dbReference type="SUPFAM" id="SSF51735">
    <property type="entry name" value="NAD(P)-binding Rossmann-fold domains"/>
    <property type="match status" value="1"/>
</dbReference>
<comment type="similarity">
    <text evidence="1">Belongs to the short-chain dehydrogenases/reductases (SDR) family.</text>
</comment>
<reference evidence="4 5" key="1">
    <citation type="submission" date="2019-07" db="EMBL/GenBank/DDBJ databases">
        <title>Finished genome of Venturia effusa.</title>
        <authorList>
            <person name="Young C.A."/>
            <person name="Cox M.P."/>
            <person name="Ganley A.R.D."/>
            <person name="David W.J."/>
        </authorList>
    </citation>
    <scope>NUCLEOTIDE SEQUENCE [LARGE SCALE GENOMIC DNA]</scope>
    <source>
        <strain evidence="5">albino</strain>
    </source>
</reference>
<evidence type="ECO:0000256" key="1">
    <source>
        <dbReference type="ARBA" id="ARBA00006484"/>
    </source>
</evidence>
<dbReference type="AlphaFoldDB" id="A0A517LGF2"/>
<dbReference type="STRING" id="50376.A0A517LGF2"/>
<proteinExistence type="inferred from homology"/>
<gene>
    <name evidence="4" type="ORF">FKW77_000789</name>
</gene>
<dbReference type="InterPro" id="IPR002347">
    <property type="entry name" value="SDR_fam"/>
</dbReference>
<evidence type="ECO:0000256" key="2">
    <source>
        <dbReference type="ARBA" id="ARBA00022857"/>
    </source>
</evidence>
<dbReference type="OrthoDB" id="294295at2759"/>
<dbReference type="Pfam" id="PF13561">
    <property type="entry name" value="adh_short_C2"/>
    <property type="match status" value="1"/>
</dbReference>
<name>A0A517LGF2_9PEZI</name>
<keyword evidence="2" id="KW-0521">NADP</keyword>
<keyword evidence="3" id="KW-0560">Oxidoreductase</keyword>
<dbReference type="Proteomes" id="UP000316270">
    <property type="component" value="Chromosome 12"/>
</dbReference>
<sequence>MGKYSEKLMGKKIAVIGGSSGIGFGAVEALLDVGAQVIIISSSEARVNDAVVRLNSPKVSGQVGDVRAEEDFTKLLISLAPLDHIVFSGVDVIKGLASELMDKKIRVNTVVPGLVQTELWEKLGKTKEEQKKIFEDGGKALSVGFVATPEHIAEAYLYTVRADYANGTLVYIDGGVQL</sequence>
<dbReference type="InterPro" id="IPR051122">
    <property type="entry name" value="SDR_DHRS6-like"/>
</dbReference>
<protein>
    <submittedName>
        <fullName evidence="4">Uncharacterized protein</fullName>
    </submittedName>
</protein>
<dbReference type="Gene3D" id="3.40.50.720">
    <property type="entry name" value="NAD(P)-binding Rossmann-like Domain"/>
    <property type="match status" value="2"/>
</dbReference>
<dbReference type="InterPro" id="IPR036291">
    <property type="entry name" value="NAD(P)-bd_dom_sf"/>
</dbReference>
<dbReference type="GO" id="GO:0016491">
    <property type="term" value="F:oxidoreductase activity"/>
    <property type="evidence" value="ECO:0007669"/>
    <property type="project" value="UniProtKB-KW"/>
</dbReference>
<dbReference type="Pfam" id="PF23441">
    <property type="entry name" value="SDR"/>
    <property type="match status" value="1"/>
</dbReference>
<dbReference type="PRINTS" id="PR00081">
    <property type="entry name" value="GDHRDH"/>
</dbReference>